<reference evidence="1" key="1">
    <citation type="submission" date="2015-04" db="EMBL/GenBank/DDBJ databases">
        <title>The genome sequence of the plant pathogenic Rhizarian Plasmodiophora brassicae reveals insights in its biotrophic life cycle and the origin of chitin synthesis.</title>
        <authorList>
            <person name="Schwelm A."/>
            <person name="Fogelqvist J."/>
            <person name="Knaust A."/>
            <person name="Julke S."/>
            <person name="Lilja T."/>
            <person name="Dhandapani V."/>
            <person name="Bonilla-Rosso G."/>
            <person name="Karlsson M."/>
            <person name="Shevchenko A."/>
            <person name="Choi S.R."/>
            <person name="Kim H.G."/>
            <person name="Park J.Y."/>
            <person name="Lim Y.P."/>
            <person name="Ludwig-Muller J."/>
            <person name="Dixelius C."/>
        </authorList>
    </citation>
    <scope>NUCLEOTIDE SEQUENCE</scope>
    <source>
        <tissue evidence="1">Potato root galls</tissue>
    </source>
</reference>
<sequence>MPFSPFVISPLKINIRFPIRLEVVSYSKVLALDENGLIHLRINNISPKSYGRQFHNDLEVHVQLGSGLFMHKELNDDYDLVNPHFARFRIIHAGAMTPCDIKMNVKMSSHMARLYFTECSWSAMLLLRGKQIEEMHHNIRSVPRFDTLSNFNTVLVTSSTFSRSEYFQWNGLLERLGLNATIWDTERYGGLSGSNTSWIGHIQYIVIPQLKGDLSSILSLSDITTHLQQSNAGLLCFGTKDVDKALFDFEGVPVLTRSKTVSPSSKFVRSQRIRSQESRWQHRADKKCSSAHRRNPQYRHRAVVTRETANGLNSPKEHLQIFQCIVPRSARVIIIDSIIYLHQAAVNGQGGTTTPTVVPWYSPFVIALFALLATMSSVHKLMLLDRNSGDDLAIICDCDLSGTKTLTIGLRDLIHLSIIQQVKYEFKSKSLLFPTCTELVAYLRRSPDKFSVHAASILVVLEHHIARTKWSAFPWFAGLTTSRRNVLKHLRKQLILSSRVRGLDESCMRKMKEIQKRTPPHVQRLFDTRMNQIWVANLNSRAPIVINEVSPRKVPGNKLDSPHTLLLSTTNSAPDYYL</sequence>
<accession>A0A0H5RSZ0</accession>
<organism evidence="1">
    <name type="scientific">Spongospora subterranea</name>
    <dbReference type="NCBI Taxonomy" id="70186"/>
    <lineage>
        <taxon>Eukaryota</taxon>
        <taxon>Sar</taxon>
        <taxon>Rhizaria</taxon>
        <taxon>Endomyxa</taxon>
        <taxon>Phytomyxea</taxon>
        <taxon>Plasmodiophorida</taxon>
        <taxon>Plasmodiophoridae</taxon>
        <taxon>Spongospora</taxon>
    </lineage>
</organism>
<evidence type="ECO:0000313" key="1">
    <source>
        <dbReference type="EMBL" id="CRZ11844.1"/>
    </source>
</evidence>
<dbReference type="EMBL" id="HACM01011402">
    <property type="protein sequence ID" value="CRZ11844.1"/>
    <property type="molecule type" value="Transcribed_RNA"/>
</dbReference>
<proteinExistence type="predicted"/>
<dbReference type="AlphaFoldDB" id="A0A0H5RSZ0"/>
<name>A0A0H5RSZ0_9EUKA</name>
<protein>
    <submittedName>
        <fullName evidence="1">Uncharacterized protein</fullName>
    </submittedName>
</protein>